<dbReference type="GeneID" id="97241113"/>
<reference evidence="1 2" key="1">
    <citation type="submission" date="2015-12" db="EMBL/GenBank/DDBJ databases">
        <title>Genome sequence of Tistrella mobilis MCCC 1A02139.</title>
        <authorList>
            <person name="Lu L."/>
            <person name="Lai Q."/>
            <person name="Shao Z."/>
            <person name="Qian P."/>
        </authorList>
    </citation>
    <scope>NUCLEOTIDE SEQUENCE [LARGE SCALE GENOMIC DNA]</scope>
    <source>
        <strain evidence="1 2">MCCC 1A02139</strain>
    </source>
</reference>
<evidence type="ECO:0008006" key="3">
    <source>
        <dbReference type="Google" id="ProtNLM"/>
    </source>
</evidence>
<name>A0A162JMU1_9PROT</name>
<protein>
    <recommendedName>
        <fullName evidence="3">Core-binding (CB) domain-containing protein</fullName>
    </recommendedName>
</protein>
<dbReference type="RefSeq" id="WP_012092606.1">
    <property type="nucleotide sequence ID" value="NZ_CP121045.1"/>
</dbReference>
<evidence type="ECO:0000313" key="2">
    <source>
        <dbReference type="Proteomes" id="UP000075787"/>
    </source>
</evidence>
<comment type="caution">
    <text evidence="1">The sequence shown here is derived from an EMBL/GenBank/DDBJ whole genome shotgun (WGS) entry which is preliminary data.</text>
</comment>
<sequence>MKRGRRATFPVGIELFDTQEENPQNPLVFVLRTEDAGRIDVNLSSWPLTALTHEVAPFLQEYLHRMGPAPLWKTAGTFIRRLRRFWLFLEGASVKPRRLDDLTPAVINAYEDWLEQNGGERPNQRNVLGALIGVLRVAAELNPERLPPETLLRLKYIGHGEHGVSKPRDAYSGRIASTLLQAAMRQIIEARDRIATGEALPPPLLDVGRDPELRRRYDLVVEQIVTAGVVAGEGALFDNLRYHAHRCGLEPPPVEELHAGFHLTRYDVVGFLVWLSLTTGMEIEALRGLEADCLRNPNRGYVEIEYRKRRAHHAQWKRLRVRDGGRETPGAVLRLAIKLTEKARQHTGSSKLWITWKPGRLSSPKKLGTCVAAFVEKYGIVDDAGKSLALNLSRLRKTQKADWYKRTGGQLENFAVGHTVAVAANHYADIPALRHLHEQTIVEALTDAMAPALRPWIVVPADEARLRTSADATGLPVPSEKIGPLLDGEQDLWLAACSNFRVSPFGREGEACPTPFWGCLECSNAVITARKLPALIAFQAFMDELREALPSGDWNEKFDRPYRRITEQILPMFPSSVVGGARVEAAESSARLLYLPPEAYGS</sequence>
<organism evidence="1 2">
    <name type="scientific">Tistrella mobilis</name>
    <dbReference type="NCBI Taxonomy" id="171437"/>
    <lineage>
        <taxon>Bacteria</taxon>
        <taxon>Pseudomonadati</taxon>
        <taxon>Pseudomonadota</taxon>
        <taxon>Alphaproteobacteria</taxon>
        <taxon>Geminicoccales</taxon>
        <taxon>Geminicoccaceae</taxon>
        <taxon>Tistrella</taxon>
    </lineage>
</organism>
<dbReference type="AlphaFoldDB" id="A0A162JMU1"/>
<dbReference type="Proteomes" id="UP000075787">
    <property type="component" value="Unassembled WGS sequence"/>
</dbReference>
<gene>
    <name evidence="1" type="ORF">AUP44_16830</name>
</gene>
<evidence type="ECO:0000313" key="1">
    <source>
        <dbReference type="EMBL" id="KYO49503.1"/>
    </source>
</evidence>
<proteinExistence type="predicted"/>
<dbReference type="EMBL" id="LPZR01000226">
    <property type="protein sequence ID" value="KYO49503.1"/>
    <property type="molecule type" value="Genomic_DNA"/>
</dbReference>
<accession>A0A162JMU1</accession>